<accession>A0ACC0NK73</accession>
<comment type="caution">
    <text evidence="1">The sequence shown here is derived from an EMBL/GenBank/DDBJ whole genome shotgun (WGS) entry which is preliminary data.</text>
</comment>
<sequence>MDFMNEQFFQLVHQEVDDESMASAKNNEEDNNNPFTCLAEESQDPYEDEENTPTLEDFWDDMAEIMTEKLSSKKEKEKHQ</sequence>
<reference evidence="1" key="1">
    <citation type="submission" date="2022-02" db="EMBL/GenBank/DDBJ databases">
        <title>Plant Genome Project.</title>
        <authorList>
            <person name="Zhang R.-G."/>
        </authorList>
    </citation>
    <scope>NUCLEOTIDE SEQUENCE</scope>
    <source>
        <strain evidence="1">AT1</strain>
    </source>
</reference>
<dbReference type="EMBL" id="CM046393">
    <property type="protein sequence ID" value="KAI8553003.1"/>
    <property type="molecule type" value="Genomic_DNA"/>
</dbReference>
<proteinExistence type="predicted"/>
<evidence type="ECO:0000313" key="2">
    <source>
        <dbReference type="Proteomes" id="UP001062846"/>
    </source>
</evidence>
<evidence type="ECO:0000313" key="1">
    <source>
        <dbReference type="EMBL" id="KAI8553003.1"/>
    </source>
</evidence>
<gene>
    <name evidence="1" type="ORF">RHMOL_Rhmol06G0311600</name>
</gene>
<organism evidence="1 2">
    <name type="scientific">Rhododendron molle</name>
    <name type="common">Chinese azalea</name>
    <name type="synonym">Azalea mollis</name>
    <dbReference type="NCBI Taxonomy" id="49168"/>
    <lineage>
        <taxon>Eukaryota</taxon>
        <taxon>Viridiplantae</taxon>
        <taxon>Streptophyta</taxon>
        <taxon>Embryophyta</taxon>
        <taxon>Tracheophyta</taxon>
        <taxon>Spermatophyta</taxon>
        <taxon>Magnoliopsida</taxon>
        <taxon>eudicotyledons</taxon>
        <taxon>Gunneridae</taxon>
        <taxon>Pentapetalae</taxon>
        <taxon>asterids</taxon>
        <taxon>Ericales</taxon>
        <taxon>Ericaceae</taxon>
        <taxon>Ericoideae</taxon>
        <taxon>Rhodoreae</taxon>
        <taxon>Rhododendron</taxon>
    </lineage>
</organism>
<keyword evidence="2" id="KW-1185">Reference proteome</keyword>
<protein>
    <submittedName>
        <fullName evidence="1">Uncharacterized protein</fullName>
    </submittedName>
</protein>
<name>A0ACC0NK73_RHOML</name>
<dbReference type="Proteomes" id="UP001062846">
    <property type="component" value="Chromosome 6"/>
</dbReference>